<evidence type="ECO:0000256" key="1">
    <source>
        <dbReference type="ARBA" id="ARBA00004395"/>
    </source>
</evidence>
<dbReference type="GO" id="GO:0017119">
    <property type="term" value="C:Golgi transport complex"/>
    <property type="evidence" value="ECO:0007669"/>
    <property type="project" value="InterPro"/>
</dbReference>
<comment type="similarity">
    <text evidence="2">Belongs to the COG1 family.</text>
</comment>
<reference evidence="10" key="2">
    <citation type="submission" date="2015-01" db="EMBL/GenBank/DDBJ databases">
        <title>Evolutionary Origins and Diversification of the Mycorrhizal Mutualists.</title>
        <authorList>
            <consortium name="DOE Joint Genome Institute"/>
            <consortium name="Mycorrhizal Genomics Consortium"/>
            <person name="Kohler A."/>
            <person name="Kuo A."/>
            <person name="Nagy L.G."/>
            <person name="Floudas D."/>
            <person name="Copeland A."/>
            <person name="Barry K.W."/>
            <person name="Cichocki N."/>
            <person name="Veneault-Fourrey C."/>
            <person name="LaButti K."/>
            <person name="Lindquist E.A."/>
            <person name="Lipzen A."/>
            <person name="Lundell T."/>
            <person name="Morin E."/>
            <person name="Murat C."/>
            <person name="Riley R."/>
            <person name="Ohm R."/>
            <person name="Sun H."/>
            <person name="Tunlid A."/>
            <person name="Henrissat B."/>
            <person name="Grigoriev I.V."/>
            <person name="Hibbett D.S."/>
            <person name="Martin F."/>
        </authorList>
    </citation>
    <scope>NUCLEOTIDE SEQUENCE [LARGE SCALE GENOMIC DNA]</scope>
    <source>
        <strain evidence="10">Zn</strain>
    </source>
</reference>
<keyword evidence="4" id="KW-0813">Transport</keyword>
<sequence length="786" mass="87299">MAAKPLDSATCTTAADAFKSPLPQVRQFHRNLTSELDEKNARLRTLVGGSYRQLLGTAEMILEMRSNIGTVEEKLGRVGSGCGRGVIGNKAKGLAKMQDSMEEGQGTDRIRWVARLNSAGTDVLSKGVGTRLVIAAKVLVLSRLLVKSLTDSALVASRDEKQFAEELKKKWESLKARLLRAIDKRLRRTDGDEEREELSQALCAYSLTTSSGTKDVLRHLLQVRGAAMAIAFEDAGVKQDTPGILIALESYTRTLLDVQALIPRRLAEALASLKTKPLLRDDSIRGLESLRLDVCEKWFGDPILFFTPYIRHDDLEGPDAVGTLKSWAKEASEVLLSGFGNTLQHVSEFKTVVDLRSKCLEFWIKEGGKARGFDPSFVLDGLRKVINDCMVKLLESRISKLHLVGTEIEGTLGTWISGVTDQKASLWDKDMIEMQISGGAVVFKKDILARTYGRDNAVSRAIGRYKTWRHLLDEMITVLDQLRKQRWDDDPEDIEDDASIESRNILLSKYDPEILLDHLETSLHKAYKGLHDKISVLLNTHKESEDIGQVSVYILRIIRDIRSDLPKNASLQFFGLSLVSPLHQNLATLVSADSLESLLKSFGRKNVPGRALWEGNPELPVQSSPYTYKFLHNLSLAMARMGSDLWTPAAVRVLKDYIRSELSSRCGEILQNRGENHPDPVSEATSNGAAGNGDSGLNNVDKAQIESTETDSKTKQKEALIQKLFDILVLREALQTKSGIEDGLQAMESAVESRVNMEPIVHKRIQQGAKEFWKRTSLLFGLLASA</sequence>
<dbReference type="GO" id="GO:0000139">
    <property type="term" value="C:Golgi membrane"/>
    <property type="evidence" value="ECO:0007669"/>
    <property type="project" value="UniProtKB-SubCell"/>
</dbReference>
<evidence type="ECO:0000256" key="5">
    <source>
        <dbReference type="ARBA" id="ARBA00022927"/>
    </source>
</evidence>
<dbReference type="AlphaFoldDB" id="A0A0C3GX16"/>
<evidence type="ECO:0000313" key="9">
    <source>
        <dbReference type="EMBL" id="KIM94851.1"/>
    </source>
</evidence>
<keyword evidence="10" id="KW-1185">Reference proteome</keyword>
<evidence type="ECO:0000313" key="10">
    <source>
        <dbReference type="Proteomes" id="UP000054321"/>
    </source>
</evidence>
<organism evidence="9 10">
    <name type="scientific">Oidiodendron maius (strain Zn)</name>
    <dbReference type="NCBI Taxonomy" id="913774"/>
    <lineage>
        <taxon>Eukaryota</taxon>
        <taxon>Fungi</taxon>
        <taxon>Dikarya</taxon>
        <taxon>Ascomycota</taxon>
        <taxon>Pezizomycotina</taxon>
        <taxon>Leotiomycetes</taxon>
        <taxon>Leotiomycetes incertae sedis</taxon>
        <taxon>Myxotrichaceae</taxon>
        <taxon>Oidiodendron</taxon>
    </lineage>
</organism>
<dbReference type="HOGENOM" id="CLU_008451_0_0_1"/>
<dbReference type="Pfam" id="PF08700">
    <property type="entry name" value="VPS51_Exo84_N"/>
    <property type="match status" value="1"/>
</dbReference>
<keyword evidence="5" id="KW-0653">Protein transport</keyword>
<dbReference type="EMBL" id="KN832888">
    <property type="protein sequence ID" value="KIM94851.1"/>
    <property type="molecule type" value="Genomic_DNA"/>
</dbReference>
<evidence type="ECO:0000256" key="3">
    <source>
        <dbReference type="ARBA" id="ARBA00020978"/>
    </source>
</evidence>
<feature type="region of interest" description="Disordered" evidence="8">
    <location>
        <begin position="670"/>
        <end position="699"/>
    </location>
</feature>
<dbReference type="PANTHER" id="PTHR31658:SF0">
    <property type="entry name" value="CONSERVED OLIGOMERIC GOLGI COMPLEX SUBUNIT 1"/>
    <property type="match status" value="1"/>
</dbReference>
<dbReference type="PANTHER" id="PTHR31658">
    <property type="entry name" value="CONSERVED OLIGOMERIC GOLGI COMPLEX SUBUNIT 1"/>
    <property type="match status" value="1"/>
</dbReference>
<dbReference type="InterPro" id="IPR033370">
    <property type="entry name" value="COG1"/>
</dbReference>
<evidence type="ECO:0000256" key="6">
    <source>
        <dbReference type="ARBA" id="ARBA00023034"/>
    </source>
</evidence>
<dbReference type="GO" id="GO:0006891">
    <property type="term" value="P:intra-Golgi vesicle-mediated transport"/>
    <property type="evidence" value="ECO:0007669"/>
    <property type="project" value="InterPro"/>
</dbReference>
<reference evidence="9 10" key="1">
    <citation type="submission" date="2014-04" db="EMBL/GenBank/DDBJ databases">
        <authorList>
            <consortium name="DOE Joint Genome Institute"/>
            <person name="Kuo A."/>
            <person name="Martino E."/>
            <person name="Perotto S."/>
            <person name="Kohler A."/>
            <person name="Nagy L.G."/>
            <person name="Floudas D."/>
            <person name="Copeland A."/>
            <person name="Barry K.W."/>
            <person name="Cichocki N."/>
            <person name="Veneault-Fourrey C."/>
            <person name="LaButti K."/>
            <person name="Lindquist E.A."/>
            <person name="Lipzen A."/>
            <person name="Lundell T."/>
            <person name="Morin E."/>
            <person name="Murat C."/>
            <person name="Sun H."/>
            <person name="Tunlid A."/>
            <person name="Henrissat B."/>
            <person name="Grigoriev I.V."/>
            <person name="Hibbett D.S."/>
            <person name="Martin F."/>
            <person name="Nordberg H.P."/>
            <person name="Cantor M.N."/>
            <person name="Hua S.X."/>
        </authorList>
    </citation>
    <scope>NUCLEOTIDE SEQUENCE [LARGE SCALE GENOMIC DNA]</scope>
    <source>
        <strain evidence="9 10">Zn</strain>
    </source>
</reference>
<dbReference type="Proteomes" id="UP000054321">
    <property type="component" value="Unassembled WGS sequence"/>
</dbReference>
<protein>
    <recommendedName>
        <fullName evidence="3">Conserved oligomeric Golgi complex subunit 1</fullName>
    </recommendedName>
</protein>
<dbReference type="GO" id="GO:0015031">
    <property type="term" value="P:protein transport"/>
    <property type="evidence" value="ECO:0007669"/>
    <property type="project" value="UniProtKB-KW"/>
</dbReference>
<keyword evidence="7" id="KW-0472">Membrane</keyword>
<dbReference type="InParanoid" id="A0A0C3GX16"/>
<evidence type="ECO:0000256" key="2">
    <source>
        <dbReference type="ARBA" id="ARBA00006653"/>
    </source>
</evidence>
<dbReference type="STRING" id="913774.A0A0C3GX16"/>
<comment type="subcellular location">
    <subcellularLocation>
        <location evidence="1">Golgi apparatus membrane</location>
        <topology evidence="1">Peripheral membrane protein</topology>
    </subcellularLocation>
</comment>
<proteinExistence type="inferred from homology"/>
<evidence type="ECO:0000256" key="8">
    <source>
        <dbReference type="SAM" id="MobiDB-lite"/>
    </source>
</evidence>
<keyword evidence="6" id="KW-0333">Golgi apparatus</keyword>
<evidence type="ECO:0000256" key="7">
    <source>
        <dbReference type="ARBA" id="ARBA00023136"/>
    </source>
</evidence>
<dbReference type="OrthoDB" id="46189at2759"/>
<accession>A0A0C3GX16</accession>
<name>A0A0C3GX16_OIDMZ</name>
<evidence type="ECO:0000256" key="4">
    <source>
        <dbReference type="ARBA" id="ARBA00022448"/>
    </source>
</evidence>
<gene>
    <name evidence="9" type="ORF">OIDMADRAFT_171677</name>
</gene>